<evidence type="ECO:0000313" key="1">
    <source>
        <dbReference type="EMBL" id="JAD24104.1"/>
    </source>
</evidence>
<organism evidence="1">
    <name type="scientific">Arundo donax</name>
    <name type="common">Giant reed</name>
    <name type="synonym">Donax arundinaceus</name>
    <dbReference type="NCBI Taxonomy" id="35708"/>
    <lineage>
        <taxon>Eukaryota</taxon>
        <taxon>Viridiplantae</taxon>
        <taxon>Streptophyta</taxon>
        <taxon>Embryophyta</taxon>
        <taxon>Tracheophyta</taxon>
        <taxon>Spermatophyta</taxon>
        <taxon>Magnoliopsida</taxon>
        <taxon>Liliopsida</taxon>
        <taxon>Poales</taxon>
        <taxon>Poaceae</taxon>
        <taxon>PACMAD clade</taxon>
        <taxon>Arundinoideae</taxon>
        <taxon>Arundineae</taxon>
        <taxon>Arundo</taxon>
    </lineage>
</organism>
<dbReference type="AlphaFoldDB" id="A0A0A8YDI7"/>
<accession>A0A0A8YDI7</accession>
<protein>
    <submittedName>
        <fullName evidence="1">Uncharacterized protein</fullName>
    </submittedName>
</protein>
<dbReference type="EMBL" id="GBRH01273791">
    <property type="protein sequence ID" value="JAD24104.1"/>
    <property type="molecule type" value="Transcribed_RNA"/>
</dbReference>
<reference evidence="1" key="2">
    <citation type="journal article" date="2015" name="Data Brief">
        <title>Shoot transcriptome of the giant reed, Arundo donax.</title>
        <authorList>
            <person name="Barrero R.A."/>
            <person name="Guerrero F.D."/>
            <person name="Moolhuijzen P."/>
            <person name="Goolsby J.A."/>
            <person name="Tidwell J."/>
            <person name="Bellgard S.E."/>
            <person name="Bellgard M.I."/>
        </authorList>
    </citation>
    <scope>NUCLEOTIDE SEQUENCE</scope>
    <source>
        <tissue evidence="1">Shoot tissue taken approximately 20 cm above the soil surface</tissue>
    </source>
</reference>
<sequence>MSATKTTTKELDRYISLIYPRHSLSFLYIYAYN</sequence>
<name>A0A0A8YDI7_ARUDO</name>
<proteinExistence type="predicted"/>
<reference evidence="1" key="1">
    <citation type="submission" date="2014-09" db="EMBL/GenBank/DDBJ databases">
        <authorList>
            <person name="Magalhaes I.L.F."/>
            <person name="Oliveira U."/>
            <person name="Santos F.R."/>
            <person name="Vidigal T.H.D.A."/>
            <person name="Brescovit A.D."/>
            <person name="Santos A.J."/>
        </authorList>
    </citation>
    <scope>NUCLEOTIDE SEQUENCE</scope>
    <source>
        <tissue evidence="1">Shoot tissue taken approximately 20 cm above the soil surface</tissue>
    </source>
</reference>